<evidence type="ECO:0000313" key="7">
    <source>
        <dbReference type="EMBL" id="EIT86768.1"/>
    </source>
</evidence>
<dbReference type="InterPro" id="IPR050595">
    <property type="entry name" value="Bact_response_regulator"/>
</dbReference>
<dbReference type="SMART" id="SM00448">
    <property type="entry name" value="REC"/>
    <property type="match status" value="1"/>
</dbReference>
<dbReference type="InterPro" id="IPR008327">
    <property type="entry name" value="Sig_transdc_resp-reg_antiterm"/>
</dbReference>
<dbReference type="PANTHER" id="PTHR44591">
    <property type="entry name" value="STRESS RESPONSE REGULATOR PROTEIN 1"/>
    <property type="match status" value="1"/>
</dbReference>
<reference evidence="7 8" key="1">
    <citation type="journal article" date="2012" name="J. Bacteriol.">
        <title>Genome of Bacillus macauensis ZFHKF-1, a Long-Chain-Forming Bacterium.</title>
        <authorList>
            <person name="Cai L."/>
            <person name="Zhang T."/>
        </authorList>
    </citation>
    <scope>NUCLEOTIDE SEQUENCE [LARGE SCALE GENOMIC DNA]</scope>
    <source>
        <strain evidence="7 8">ZFHKF-1</strain>
    </source>
</reference>
<evidence type="ECO:0000256" key="3">
    <source>
        <dbReference type="PROSITE-ProRule" id="PRU00169"/>
    </source>
</evidence>
<accession>I8UIW0</accession>
<organism evidence="7 8">
    <name type="scientific">Fictibacillus macauensis ZFHKF-1</name>
    <dbReference type="NCBI Taxonomy" id="1196324"/>
    <lineage>
        <taxon>Bacteria</taxon>
        <taxon>Bacillati</taxon>
        <taxon>Bacillota</taxon>
        <taxon>Bacilli</taxon>
        <taxon>Bacillales</taxon>
        <taxon>Fictibacillaceae</taxon>
        <taxon>Fictibacillus</taxon>
    </lineage>
</organism>
<feature type="modified residue" description="4-aspartylphosphate" evidence="3">
    <location>
        <position position="55"/>
    </location>
</feature>
<dbReference type="PIRSF" id="PIRSF036382">
    <property type="entry name" value="RR_antiterm"/>
    <property type="match status" value="1"/>
</dbReference>
<keyword evidence="4" id="KW-0175">Coiled coil</keyword>
<dbReference type="Pfam" id="PF00072">
    <property type="entry name" value="Response_reg"/>
    <property type="match status" value="1"/>
</dbReference>
<name>I8UIW0_9BACL</name>
<dbReference type="InterPro" id="IPR011006">
    <property type="entry name" value="CheY-like_superfamily"/>
</dbReference>
<dbReference type="STRING" id="1196324.A374_04319"/>
<dbReference type="GO" id="GO:0003723">
    <property type="term" value="F:RNA binding"/>
    <property type="evidence" value="ECO:0007669"/>
    <property type="project" value="InterPro"/>
</dbReference>
<feature type="domain" description="Response regulatory" evidence="5">
    <location>
        <begin position="5"/>
        <end position="119"/>
    </location>
</feature>
<keyword evidence="2" id="KW-0902">Two-component regulatory system</keyword>
<feature type="domain" description="ANTAR" evidence="6">
    <location>
        <begin position="125"/>
        <end position="186"/>
    </location>
</feature>
<protein>
    <submittedName>
        <fullName evidence="7">Ethanolamine two-component response regulator</fullName>
    </submittedName>
</protein>
<dbReference type="RefSeq" id="WP_007200963.1">
    <property type="nucleotide sequence ID" value="NZ_AKKV01000020.1"/>
</dbReference>
<dbReference type="AlphaFoldDB" id="I8UIW0"/>
<dbReference type="Proteomes" id="UP000004080">
    <property type="component" value="Unassembled WGS sequence"/>
</dbReference>
<dbReference type="eggNOG" id="COG3707">
    <property type="taxonomic scope" value="Bacteria"/>
</dbReference>
<dbReference type="Pfam" id="PF03861">
    <property type="entry name" value="ANTAR"/>
    <property type="match status" value="1"/>
</dbReference>
<dbReference type="EMBL" id="AKKV01000020">
    <property type="protein sequence ID" value="EIT86768.1"/>
    <property type="molecule type" value="Genomic_DNA"/>
</dbReference>
<feature type="coiled-coil region" evidence="4">
    <location>
        <begin position="118"/>
        <end position="145"/>
    </location>
</feature>
<dbReference type="PROSITE" id="PS50921">
    <property type="entry name" value="ANTAR"/>
    <property type="match status" value="1"/>
</dbReference>
<comment type="caution">
    <text evidence="7">The sequence shown here is derived from an EMBL/GenBank/DDBJ whole genome shotgun (WGS) entry which is preliminary data.</text>
</comment>
<dbReference type="InterPro" id="IPR001789">
    <property type="entry name" value="Sig_transdc_resp-reg_receiver"/>
</dbReference>
<keyword evidence="8" id="KW-1185">Reference proteome</keyword>
<dbReference type="SUPFAM" id="SSF52172">
    <property type="entry name" value="CheY-like"/>
    <property type="match status" value="1"/>
</dbReference>
<evidence type="ECO:0000256" key="4">
    <source>
        <dbReference type="SAM" id="Coils"/>
    </source>
</evidence>
<gene>
    <name evidence="7" type="ORF">A374_04319</name>
</gene>
<evidence type="ECO:0000256" key="1">
    <source>
        <dbReference type="ARBA" id="ARBA00022553"/>
    </source>
</evidence>
<evidence type="ECO:0000259" key="5">
    <source>
        <dbReference type="PROSITE" id="PS50110"/>
    </source>
</evidence>
<evidence type="ECO:0000313" key="8">
    <source>
        <dbReference type="Proteomes" id="UP000004080"/>
    </source>
</evidence>
<dbReference type="SMART" id="SM01012">
    <property type="entry name" value="ANTAR"/>
    <property type="match status" value="1"/>
</dbReference>
<dbReference type="InterPro" id="IPR005561">
    <property type="entry name" value="ANTAR"/>
</dbReference>
<dbReference type="PANTHER" id="PTHR44591:SF3">
    <property type="entry name" value="RESPONSE REGULATORY DOMAIN-CONTAINING PROTEIN"/>
    <property type="match status" value="1"/>
</dbReference>
<evidence type="ECO:0000259" key="6">
    <source>
        <dbReference type="PROSITE" id="PS50921"/>
    </source>
</evidence>
<proteinExistence type="predicted"/>
<dbReference type="PROSITE" id="PS50110">
    <property type="entry name" value="RESPONSE_REGULATORY"/>
    <property type="match status" value="1"/>
</dbReference>
<dbReference type="PATRIC" id="fig|1196324.3.peg.877"/>
<sequence>MSKGRIMVVDDESILRMDLKEMLSEAGYEIAAEANTGELAIEMAALHQPDLILMDVKMPKMNGIKASRIIEKSFNIPVLLLTAYSQTEDVEDAKKAGIVGYLVKPVTEQQLIPAVEIALAQSQKVKRLLKDMRKLEEKIEERKLIEKAKGIIMETHHLNEESAYQKLRSYCMNHRIVMKQLAQYIITHQSFDFSVKISS</sequence>
<keyword evidence="1 3" id="KW-0597">Phosphoprotein</keyword>
<dbReference type="OrthoDB" id="9780153at2"/>
<dbReference type="InterPro" id="IPR036388">
    <property type="entry name" value="WH-like_DNA-bd_sf"/>
</dbReference>
<evidence type="ECO:0000256" key="2">
    <source>
        <dbReference type="ARBA" id="ARBA00023012"/>
    </source>
</evidence>
<dbReference type="Gene3D" id="1.10.10.10">
    <property type="entry name" value="Winged helix-like DNA-binding domain superfamily/Winged helix DNA-binding domain"/>
    <property type="match status" value="1"/>
</dbReference>
<dbReference type="Gene3D" id="3.40.50.2300">
    <property type="match status" value="1"/>
</dbReference>
<dbReference type="GO" id="GO:0000160">
    <property type="term" value="P:phosphorelay signal transduction system"/>
    <property type="evidence" value="ECO:0007669"/>
    <property type="project" value="UniProtKB-KW"/>
</dbReference>